<comment type="caution">
    <text evidence="3">The sequence shown here is derived from an EMBL/GenBank/DDBJ whole genome shotgun (WGS) entry which is preliminary data.</text>
</comment>
<keyword evidence="4" id="KW-1185">Reference proteome</keyword>
<evidence type="ECO:0000313" key="4">
    <source>
        <dbReference type="Proteomes" id="UP000685013"/>
    </source>
</evidence>
<dbReference type="FunFam" id="1.25.40.420:FF:000026">
    <property type="entry name" value="BTB/POZ domain-containing protein"/>
    <property type="match status" value="1"/>
</dbReference>
<dbReference type="CDD" id="cd18186">
    <property type="entry name" value="BTB_POZ_ZBTB_KLHL-like"/>
    <property type="match status" value="1"/>
</dbReference>
<proteinExistence type="predicted"/>
<dbReference type="SMART" id="SM00225">
    <property type="entry name" value="BTB"/>
    <property type="match status" value="1"/>
</dbReference>
<dbReference type="PROSITE" id="PS50097">
    <property type="entry name" value="BTB"/>
    <property type="match status" value="1"/>
</dbReference>
<dbReference type="AlphaFoldDB" id="A0AAV6N3W8"/>
<gene>
    <name evidence="3" type="ORF">SDJN03_14483</name>
</gene>
<organism evidence="3 4">
    <name type="scientific">Cucurbita argyrosperma subsp. sororia</name>
    <dbReference type="NCBI Taxonomy" id="37648"/>
    <lineage>
        <taxon>Eukaryota</taxon>
        <taxon>Viridiplantae</taxon>
        <taxon>Streptophyta</taxon>
        <taxon>Embryophyta</taxon>
        <taxon>Tracheophyta</taxon>
        <taxon>Spermatophyta</taxon>
        <taxon>Magnoliopsida</taxon>
        <taxon>eudicotyledons</taxon>
        <taxon>Gunneridae</taxon>
        <taxon>Pentapetalae</taxon>
        <taxon>rosids</taxon>
        <taxon>fabids</taxon>
        <taxon>Cucurbitales</taxon>
        <taxon>Cucurbitaceae</taxon>
        <taxon>Cucurbiteae</taxon>
        <taxon>Cucurbita</taxon>
    </lineage>
</organism>
<accession>A0AAV6N3W8</accession>
<dbReference type="Proteomes" id="UP000685013">
    <property type="component" value="Chromosome 9"/>
</dbReference>
<dbReference type="Pfam" id="PF00651">
    <property type="entry name" value="BTB"/>
    <property type="match status" value="1"/>
</dbReference>
<dbReference type="EMBL" id="JAGKQH010000009">
    <property type="protein sequence ID" value="KAG6592137.1"/>
    <property type="molecule type" value="Genomic_DNA"/>
</dbReference>
<name>A0AAV6N3W8_9ROSI</name>
<dbReference type="InterPro" id="IPR000210">
    <property type="entry name" value="BTB/POZ_dom"/>
</dbReference>
<evidence type="ECO:0000313" key="3">
    <source>
        <dbReference type="EMBL" id="KAG6592137.1"/>
    </source>
</evidence>
<feature type="non-terminal residue" evidence="3">
    <location>
        <position position="1"/>
    </location>
</feature>
<reference evidence="3 4" key="1">
    <citation type="journal article" date="2021" name="Hortic Res">
        <title>The domestication of Cucurbita argyrosperma as revealed by the genome of its wild relative.</title>
        <authorList>
            <person name="Barrera-Redondo J."/>
            <person name="Sanchez-de la Vega G."/>
            <person name="Aguirre-Liguori J.A."/>
            <person name="Castellanos-Morales G."/>
            <person name="Gutierrez-Guerrero Y.T."/>
            <person name="Aguirre-Dugua X."/>
            <person name="Aguirre-Planter E."/>
            <person name="Tenaillon M.I."/>
            <person name="Lira-Saade R."/>
            <person name="Eguiarte L.E."/>
        </authorList>
    </citation>
    <scope>NUCLEOTIDE SEQUENCE [LARGE SCALE GENOMIC DNA]</scope>
    <source>
        <strain evidence="3">JBR-2021</strain>
    </source>
</reference>
<evidence type="ECO:0000259" key="2">
    <source>
        <dbReference type="PROSITE" id="PS50097"/>
    </source>
</evidence>
<protein>
    <submittedName>
        <fullName evidence="3">BTB/POZ domain-containing protein</fullName>
    </submittedName>
</protein>
<sequence length="297" mass="33830">MHRRRCVSSRAISDAESESDNEMMKCLSCLEDYRSRDAGTCKECYEEANETEEELKREIEDLKAKVAFLRFWSPLDHLHNRSNAPCFTDVVLIASGDGAEGYAVPLPAHKAVLVSRSPVFKAMLENEMEESRSGTIKISDVSFDALRAFVNYLYTAEACLDEQMAYDLLVLAEKYQVKHLKSHCEKFLISKLNWDNSIMNYTFAHQHNGKHMIDAALSVIIDNMDKLTKREEYMELVEKDPRLVVEIYEAYMSKQVNTAASGVRRSTDHLPMRHPSSLPGGGLHRLWIEGEEGDAIE</sequence>
<feature type="domain" description="BTB" evidence="2">
    <location>
        <begin position="88"/>
        <end position="162"/>
    </location>
</feature>
<dbReference type="PANTHER" id="PTHR24413">
    <property type="entry name" value="SPECKLE-TYPE POZ PROTEIN"/>
    <property type="match status" value="1"/>
</dbReference>
<comment type="pathway">
    <text evidence="1">Protein modification; protein ubiquitination.</text>
</comment>
<dbReference type="CDD" id="cd14733">
    <property type="entry name" value="BACK"/>
    <property type="match status" value="1"/>
</dbReference>
<evidence type="ECO:0000256" key="1">
    <source>
        <dbReference type="ARBA" id="ARBA00004906"/>
    </source>
</evidence>